<proteinExistence type="predicted"/>
<protein>
    <submittedName>
        <fullName evidence="2">Transcription factor iws1</fullName>
    </submittedName>
</protein>
<gene>
    <name evidence="2" type="primary">IWS1</name>
    <name evidence="2" type="ORF">F1559_000766</name>
</gene>
<name>A0A7J7ICR0_9RHOD</name>
<dbReference type="OrthoDB" id="21124at2759"/>
<dbReference type="GO" id="GO:0005634">
    <property type="term" value="C:nucleus"/>
    <property type="evidence" value="ECO:0007669"/>
    <property type="project" value="TreeGrafter"/>
</dbReference>
<reference evidence="2 3" key="1">
    <citation type="journal article" date="2020" name="J. Phycol.">
        <title>Comparative genome analysis reveals Cyanidiococcus gen. nov., a new extremophilic red algal genus sister to Cyanidioschyzon (Cyanidioschyzonaceae, Rhodophyta).</title>
        <authorList>
            <person name="Liu S.-L."/>
            <person name="Chiang Y.-R."/>
            <person name="Yoon H.S."/>
            <person name="Fu H.-Y."/>
        </authorList>
    </citation>
    <scope>NUCLEOTIDE SEQUENCE [LARGE SCALE GENOMIC DNA]</scope>
    <source>
        <strain evidence="2 3">THAL066</strain>
    </source>
</reference>
<feature type="compositionally biased region" description="Basic residues" evidence="1">
    <location>
        <begin position="259"/>
        <end position="269"/>
    </location>
</feature>
<dbReference type="InterPro" id="IPR035441">
    <property type="entry name" value="TFIIS/LEDGF_dom_sf"/>
</dbReference>
<comment type="caution">
    <text evidence="2">The sequence shown here is derived from an EMBL/GenBank/DDBJ whole genome shotgun (WGS) entry which is preliminary data.</text>
</comment>
<dbReference type="InterPro" id="IPR051037">
    <property type="entry name" value="RNAPII_TF_IWS1"/>
</dbReference>
<evidence type="ECO:0000256" key="1">
    <source>
        <dbReference type="SAM" id="MobiDB-lite"/>
    </source>
</evidence>
<evidence type="ECO:0000313" key="2">
    <source>
        <dbReference type="EMBL" id="KAF6000510.1"/>
    </source>
</evidence>
<dbReference type="PANTHER" id="PTHR46010:SF1">
    <property type="entry name" value="PROTEIN IWS1 HOMOLOG"/>
    <property type="match status" value="1"/>
</dbReference>
<dbReference type="AlphaFoldDB" id="A0A7J7ICR0"/>
<organism evidence="2 3">
    <name type="scientific">Cyanidiococcus yangmingshanensis</name>
    <dbReference type="NCBI Taxonomy" id="2690220"/>
    <lineage>
        <taxon>Eukaryota</taxon>
        <taxon>Rhodophyta</taxon>
        <taxon>Bangiophyceae</taxon>
        <taxon>Cyanidiales</taxon>
        <taxon>Cyanidiaceae</taxon>
        <taxon>Cyanidiococcus</taxon>
    </lineage>
</organism>
<dbReference type="Gene3D" id="1.20.930.10">
    <property type="entry name" value="Conserved domain common to transcription factors TFIIS, elongin A, CRSP70"/>
    <property type="match status" value="1"/>
</dbReference>
<evidence type="ECO:0000313" key="3">
    <source>
        <dbReference type="Proteomes" id="UP000530660"/>
    </source>
</evidence>
<dbReference type="EMBL" id="VWRR01000019">
    <property type="protein sequence ID" value="KAF6000510.1"/>
    <property type="molecule type" value="Genomic_DNA"/>
</dbReference>
<keyword evidence="3" id="KW-1185">Reference proteome</keyword>
<accession>A0A7J7ICR0</accession>
<dbReference type="GO" id="GO:0016973">
    <property type="term" value="P:poly(A)+ mRNA export from nucleus"/>
    <property type="evidence" value="ECO:0007669"/>
    <property type="project" value="TreeGrafter"/>
</dbReference>
<dbReference type="PANTHER" id="PTHR46010">
    <property type="entry name" value="PROTEIN IWS1 HOMOLOG"/>
    <property type="match status" value="1"/>
</dbReference>
<dbReference type="Proteomes" id="UP000530660">
    <property type="component" value="Unassembled WGS sequence"/>
</dbReference>
<feature type="region of interest" description="Disordered" evidence="1">
    <location>
        <begin position="247"/>
        <end position="269"/>
    </location>
</feature>
<sequence length="269" mass="30302">MRSAYDADLIMARLGRPALAKLRLLRQVDTELRRKETRVALIRRGLFEVLRRWLDPLPNGALPSIDVRSTLMDILLTFRTSVSDSEDELEDEETANELQRSLARRAGAREWERALLNSGIGRCIHFYKLYDPDPECRLKAERLVMRWASAVLRSDTSYRNALSKRFEVVPAHRDTRAPSGQGTIGAGQVPEPYHSGAGARAAKETSGSVSVTSKISAQTPVILSASLPERPPTDWTRIPQVEQLPAVPRTRSAREKQMSKHLKRIRDTV</sequence>